<dbReference type="SUPFAM" id="SSF81324">
    <property type="entry name" value="Voltage-gated potassium channels"/>
    <property type="match status" value="1"/>
</dbReference>
<feature type="domain" description="Cyclic nucleotide-binding" evidence="3">
    <location>
        <begin position="385"/>
        <end position="492"/>
    </location>
</feature>
<dbReference type="InterPro" id="IPR014710">
    <property type="entry name" value="RmlC-like_jellyroll"/>
</dbReference>
<dbReference type="InterPro" id="IPR000595">
    <property type="entry name" value="cNMP-bd_dom"/>
</dbReference>
<dbReference type="OrthoDB" id="290889at2759"/>
<dbReference type="PANTHER" id="PTHR47823:SF9">
    <property type="entry name" value="CHROMOSOME UNDETERMINED SCAFFOLD_10, WHOLE GENOME SHOTGUN SEQUENCE"/>
    <property type="match status" value="1"/>
</dbReference>
<keyword evidence="5" id="KW-1185">Reference proteome</keyword>
<evidence type="ECO:0000256" key="2">
    <source>
        <dbReference type="SAM" id="MobiDB-lite"/>
    </source>
</evidence>
<proteinExistence type="predicted"/>
<dbReference type="Gene3D" id="2.60.120.10">
    <property type="entry name" value="Jelly Rolls"/>
    <property type="match status" value="1"/>
</dbReference>
<dbReference type="InterPro" id="IPR013099">
    <property type="entry name" value="K_chnl_dom"/>
</dbReference>
<dbReference type="PROSITE" id="PS50042">
    <property type="entry name" value="CNMP_BINDING_3"/>
    <property type="match status" value="1"/>
</dbReference>
<dbReference type="Pfam" id="PF00027">
    <property type="entry name" value="cNMP_binding"/>
    <property type="match status" value="1"/>
</dbReference>
<dbReference type="Proteomes" id="UP000054937">
    <property type="component" value="Unassembled WGS sequence"/>
</dbReference>
<dbReference type="FunCoup" id="A0A0V0R2S1">
    <property type="interactions" value="1"/>
</dbReference>
<feature type="compositionally biased region" description="Low complexity" evidence="2">
    <location>
        <begin position="758"/>
        <end position="776"/>
    </location>
</feature>
<dbReference type="Gene3D" id="1.10.287.70">
    <property type="match status" value="1"/>
</dbReference>
<keyword evidence="1" id="KW-0175">Coiled coil</keyword>
<feature type="compositionally biased region" description="Low complexity" evidence="2">
    <location>
        <begin position="931"/>
        <end position="940"/>
    </location>
</feature>
<feature type="region of interest" description="Disordered" evidence="2">
    <location>
        <begin position="688"/>
        <end position="728"/>
    </location>
</feature>
<dbReference type="AlphaFoldDB" id="A0A0V0R2S1"/>
<dbReference type="InParanoid" id="A0A0V0R2S1"/>
<feature type="region of interest" description="Disordered" evidence="2">
    <location>
        <begin position="1"/>
        <end position="38"/>
    </location>
</feature>
<dbReference type="PANTHER" id="PTHR47823">
    <property type="entry name" value="ION_TRANS DOMAIN-CONTAINING PROTEIN"/>
    <property type="match status" value="1"/>
</dbReference>
<dbReference type="Gene3D" id="1.10.287.630">
    <property type="entry name" value="Helix hairpin bin"/>
    <property type="match status" value="1"/>
</dbReference>
<evidence type="ECO:0000259" key="3">
    <source>
        <dbReference type="PROSITE" id="PS50042"/>
    </source>
</evidence>
<feature type="coiled-coil region" evidence="1">
    <location>
        <begin position="46"/>
        <end position="77"/>
    </location>
</feature>
<gene>
    <name evidence="4" type="ORF">PPERSA_08906</name>
</gene>
<dbReference type="SUPFAM" id="SSF51206">
    <property type="entry name" value="cAMP-binding domain-like"/>
    <property type="match status" value="1"/>
</dbReference>
<dbReference type="SMART" id="SM00100">
    <property type="entry name" value="cNMP"/>
    <property type="match status" value="1"/>
</dbReference>
<dbReference type="Pfam" id="PF07885">
    <property type="entry name" value="Ion_trans_2"/>
    <property type="match status" value="1"/>
</dbReference>
<reference evidence="4 5" key="1">
    <citation type="journal article" date="2015" name="Sci. Rep.">
        <title>Genome of the facultative scuticociliatosis pathogen Pseudocohnilembus persalinus provides insight into its virulence through horizontal gene transfer.</title>
        <authorList>
            <person name="Xiong J."/>
            <person name="Wang G."/>
            <person name="Cheng J."/>
            <person name="Tian M."/>
            <person name="Pan X."/>
            <person name="Warren A."/>
            <person name="Jiang C."/>
            <person name="Yuan D."/>
            <person name="Miao W."/>
        </authorList>
    </citation>
    <scope>NUCLEOTIDE SEQUENCE [LARGE SCALE GENOMIC DNA]</scope>
    <source>
        <strain evidence="4">36N120E</strain>
    </source>
</reference>
<feature type="compositionally biased region" description="Low complexity" evidence="2">
    <location>
        <begin position="813"/>
        <end position="827"/>
    </location>
</feature>
<name>A0A0V0R2S1_PSEPJ</name>
<sequence length="1121" mass="132580">MQSNSNQQDLENNETQTINQKGEKRSNKTIIEEDGQQTKYKEKDKNQILKLAIEDYVDELNQNNKEDNQIYSSLRQTSLSNQCSNSPQNLLSSNFNYDLNTSIDYFAENGYDNIPEYIEKRQSSSRLFINSKIMNLSKIRPEDSKSKLLMKGLNSSYCKSQTQSQTIQQDKTNWGIVMQANIIKKYYTKMKQQTMESNFHRLTEYHFNLIKDNTHLTGCGFYLISRLDSEKGYRTWITVYNENNQTWLEQYINSLYFSVITMITVGYGDIVPISKNEKVYVLIVTLLSSAMFGYSVNTIGQIFSEIERKNAKFKQQKYDLTNYMRTRQISTPIQRRVFKYLDFLKFKEEEAPEKFTNILNMMSSQLRNEVKIDFYGRILGEQKIFYANFSKEFLRELSLSMREIIFGPGEIVYQQGEGKNLNFYYILKGEMQSVYKGQNQQLQEQYILQNLQVGQIFGQREFFSQEKRKENMQSLTKSYLLYLKYSDFQQIIQSYPTDYDSQFTDGQYSSEEDVIGENEQSLELYLQSPEKEIKIEDTDNLNSIEENFQEEFPENIEIINKIQTKLYKQYSFNEMQIKNLQKLQNSQLNMKGEAENDIKLNVSKSQIINRQKNNSQDIKKYRNSLKQKQAYRQSKVSLMYSNENMKNIIKDLQQINEKQQQKKGFLEMLEKIKKSQQILQISNSSSSVLSMGDITSSQSDSNTSNTSESSLSYQSQKKQYGQQNIQQQNDLQNKIQKVEINDRKIQTKQTKDNIDFINSNSFSNSENYESSESSSLQENSISFMEKSLQNQNLEQVIELNELGCDMENEDKINNNSQQNQIQQKKQKKNSNFQQLLFKNQGYTIKLIKRISQMVPGMQVNLQDEKQKQNQDFYSEQFKNKNDNQNNLKLKENYQNDQKFDSYNRQLSKFAQNLQQNERVKIKTDIDKDQNTNHNNSQQSQGLLNPFCSFSNNNKQQIYAEQNINKEQENQRNFQEKIWLKDLIETKFNDIIGLWSQDLNKNKLFLQQEIQKQSQDLKNFYNNTKFPKSQIQSNTNIQYLDNNNNSYIQSYQPASRQQVLELQLEKLDFQNDEVVKGLKKYEFFIKDFDMMKIFKQYFNHNNYDLFRIGRILPTTLIIQTTL</sequence>
<dbReference type="CDD" id="cd00038">
    <property type="entry name" value="CAP_ED"/>
    <property type="match status" value="1"/>
</dbReference>
<evidence type="ECO:0000313" key="4">
    <source>
        <dbReference type="EMBL" id="KRX08802.1"/>
    </source>
</evidence>
<dbReference type="InterPro" id="IPR018490">
    <property type="entry name" value="cNMP-bd_dom_sf"/>
</dbReference>
<comment type="caution">
    <text evidence="4">The sequence shown here is derived from an EMBL/GenBank/DDBJ whole genome shotgun (WGS) entry which is preliminary data.</text>
</comment>
<protein>
    <submittedName>
        <fullName evidence="4">Cyclic nucleotide-binding protein</fullName>
    </submittedName>
</protein>
<feature type="compositionally biased region" description="Polar residues" evidence="2">
    <location>
        <begin position="1"/>
        <end position="20"/>
    </location>
</feature>
<organism evidence="4 5">
    <name type="scientific">Pseudocohnilembus persalinus</name>
    <name type="common">Ciliate</name>
    <dbReference type="NCBI Taxonomy" id="266149"/>
    <lineage>
        <taxon>Eukaryota</taxon>
        <taxon>Sar</taxon>
        <taxon>Alveolata</taxon>
        <taxon>Ciliophora</taxon>
        <taxon>Intramacronucleata</taxon>
        <taxon>Oligohymenophorea</taxon>
        <taxon>Scuticociliatia</taxon>
        <taxon>Philasterida</taxon>
        <taxon>Pseudocohnilembidae</taxon>
        <taxon>Pseudocohnilembus</taxon>
    </lineage>
</organism>
<evidence type="ECO:0000313" key="5">
    <source>
        <dbReference type="Proteomes" id="UP000054937"/>
    </source>
</evidence>
<accession>A0A0V0R2S1</accession>
<dbReference type="EMBL" id="LDAU01000057">
    <property type="protein sequence ID" value="KRX08802.1"/>
    <property type="molecule type" value="Genomic_DNA"/>
</dbReference>
<evidence type="ECO:0000256" key="1">
    <source>
        <dbReference type="SAM" id="Coils"/>
    </source>
</evidence>
<feature type="region of interest" description="Disordered" evidence="2">
    <location>
        <begin position="808"/>
        <end position="827"/>
    </location>
</feature>
<feature type="region of interest" description="Disordered" evidence="2">
    <location>
        <begin position="924"/>
        <end position="945"/>
    </location>
</feature>
<feature type="region of interest" description="Disordered" evidence="2">
    <location>
        <begin position="756"/>
        <end position="776"/>
    </location>
</feature>